<evidence type="ECO:0000313" key="1">
    <source>
        <dbReference type="EMBL" id="SNS77660.1"/>
    </source>
</evidence>
<dbReference type="RefSeq" id="WP_142988259.1">
    <property type="nucleotide sequence ID" value="NZ_FZOU01000002.1"/>
</dbReference>
<dbReference type="EMBL" id="FZOU01000002">
    <property type="protein sequence ID" value="SNS77660.1"/>
    <property type="molecule type" value="Genomic_DNA"/>
</dbReference>
<accession>A0A239H8H1</accession>
<evidence type="ECO:0000313" key="2">
    <source>
        <dbReference type="Proteomes" id="UP000198356"/>
    </source>
</evidence>
<sequence length="72" mass="7962">MNTLASREILKYYAFLVKRLSNGPVKEIRKANAVRGTLLMAVGMLAHSASVSSLCLINRAHVTFLRVTESSR</sequence>
<dbReference type="AlphaFoldDB" id="A0A239H8H1"/>
<name>A0A239H8H1_9BACT</name>
<reference evidence="1 2" key="1">
    <citation type="submission" date="2017-06" db="EMBL/GenBank/DDBJ databases">
        <authorList>
            <person name="Kim H.J."/>
            <person name="Triplett B.A."/>
        </authorList>
    </citation>
    <scope>NUCLEOTIDE SEQUENCE [LARGE SCALE GENOMIC DNA]</scope>
    <source>
        <strain evidence="1 2">DSM 18704</strain>
    </source>
</reference>
<dbReference type="Proteomes" id="UP000198356">
    <property type="component" value="Unassembled WGS sequence"/>
</dbReference>
<protein>
    <submittedName>
        <fullName evidence="1">Uncharacterized protein</fullName>
    </submittedName>
</protein>
<organism evidence="1 2">
    <name type="scientific">Granulicella rosea</name>
    <dbReference type="NCBI Taxonomy" id="474952"/>
    <lineage>
        <taxon>Bacteria</taxon>
        <taxon>Pseudomonadati</taxon>
        <taxon>Acidobacteriota</taxon>
        <taxon>Terriglobia</taxon>
        <taxon>Terriglobales</taxon>
        <taxon>Acidobacteriaceae</taxon>
        <taxon>Granulicella</taxon>
    </lineage>
</organism>
<keyword evidence="2" id="KW-1185">Reference proteome</keyword>
<gene>
    <name evidence="1" type="ORF">SAMN05421770_102278</name>
</gene>
<proteinExistence type="predicted"/>